<sequence length="57" mass="6087">MSYGIVFEIASDLAQRNRWVSQSRRAATEAIAGPLGAALFRAAATFNGLDATNVQCK</sequence>
<dbReference type="Proteomes" id="UP000001055">
    <property type="component" value="Unassembled WGS sequence"/>
</dbReference>
<dbReference type="InParanoid" id="Q0UVC2"/>
<dbReference type="HOGENOM" id="CLU_2997199_0_0_1"/>
<evidence type="ECO:0000313" key="1">
    <source>
        <dbReference type="EMBL" id="EAT88052.1"/>
    </source>
</evidence>
<organism evidence="1 2">
    <name type="scientific">Phaeosphaeria nodorum (strain SN15 / ATCC MYA-4574 / FGSC 10173)</name>
    <name type="common">Glume blotch fungus</name>
    <name type="synonym">Parastagonospora nodorum</name>
    <dbReference type="NCBI Taxonomy" id="321614"/>
    <lineage>
        <taxon>Eukaryota</taxon>
        <taxon>Fungi</taxon>
        <taxon>Dikarya</taxon>
        <taxon>Ascomycota</taxon>
        <taxon>Pezizomycotina</taxon>
        <taxon>Dothideomycetes</taxon>
        <taxon>Pleosporomycetidae</taxon>
        <taxon>Pleosporales</taxon>
        <taxon>Pleosporineae</taxon>
        <taxon>Phaeosphaeriaceae</taxon>
        <taxon>Parastagonospora</taxon>
    </lineage>
</organism>
<reference evidence="2" key="1">
    <citation type="journal article" date="2007" name="Plant Cell">
        <title>Dothideomycete-plant interactions illuminated by genome sequencing and EST analysis of the wheat pathogen Stagonospora nodorum.</title>
        <authorList>
            <person name="Hane J.K."/>
            <person name="Lowe R.G."/>
            <person name="Solomon P.S."/>
            <person name="Tan K.C."/>
            <person name="Schoch C.L."/>
            <person name="Spatafora J.W."/>
            <person name="Crous P.W."/>
            <person name="Kodira C."/>
            <person name="Birren B.W."/>
            <person name="Galagan J.E."/>
            <person name="Torriani S.F."/>
            <person name="McDonald B.A."/>
            <person name="Oliver R.P."/>
        </authorList>
    </citation>
    <scope>NUCLEOTIDE SEQUENCE [LARGE SCALE GENOMIC DNA]</scope>
    <source>
        <strain evidence="2">SN15 / ATCC MYA-4574 / FGSC 10173</strain>
    </source>
</reference>
<protein>
    <submittedName>
        <fullName evidence="1">Uncharacterized protein</fullName>
    </submittedName>
</protein>
<dbReference type="KEGG" id="pno:SNOG_04292"/>
<dbReference type="GeneID" id="5971577"/>
<gene>
    <name evidence="1" type="ORF">SNOG_04292</name>
</gene>
<evidence type="ECO:0000313" key="2">
    <source>
        <dbReference type="Proteomes" id="UP000001055"/>
    </source>
</evidence>
<dbReference type="AlphaFoldDB" id="Q0UVC2"/>
<dbReference type="EMBL" id="CH445330">
    <property type="protein sequence ID" value="EAT88052.1"/>
    <property type="molecule type" value="Genomic_DNA"/>
</dbReference>
<dbReference type="RefSeq" id="XP_001794709.1">
    <property type="nucleotide sequence ID" value="XM_001794657.1"/>
</dbReference>
<name>Q0UVC2_PHANO</name>
<proteinExistence type="predicted"/>
<accession>Q0UVC2</accession>